<name>A0A7S7AHK4_9GAMM</name>
<dbReference type="EMBL" id="CP048659">
    <property type="protein sequence ID" value="QOW46054.1"/>
    <property type="molecule type" value="Genomic_DNA"/>
</dbReference>
<dbReference type="Proteomes" id="UP000593966">
    <property type="component" value="Chromosome"/>
</dbReference>
<evidence type="ECO:0000313" key="2">
    <source>
        <dbReference type="Proteomes" id="UP000593966"/>
    </source>
</evidence>
<reference evidence="1 2" key="1">
    <citation type="submission" date="2020-02" db="EMBL/GenBank/DDBJ databases">
        <title>Tigecycline-resistant Acinetobacter species from pigs and migratory birds.</title>
        <authorList>
            <person name="Chen C."/>
            <person name="Sun J."/>
            <person name="Liao X.-P."/>
            <person name="Liu Y.-H."/>
        </authorList>
    </citation>
    <scope>NUCLEOTIDE SEQUENCE [LARGE SCALE GENOMIC DNA]</scope>
    <source>
        <strain evidence="1 2">YH12207_T</strain>
    </source>
</reference>
<dbReference type="RefSeq" id="WP_180047547.1">
    <property type="nucleotide sequence ID" value="NZ_CP048659.1"/>
</dbReference>
<accession>A0A7S7AHK4</accession>
<evidence type="ECO:0000313" key="1">
    <source>
        <dbReference type="EMBL" id="QOW46054.1"/>
    </source>
</evidence>
<keyword evidence="2" id="KW-1185">Reference proteome</keyword>
<dbReference type="Pfam" id="PF07030">
    <property type="entry name" value="Phage_Mu_Gp36"/>
    <property type="match status" value="1"/>
</dbReference>
<proteinExistence type="predicted"/>
<dbReference type="InterPro" id="IPR009752">
    <property type="entry name" value="Phage_Mu_GpJ"/>
</dbReference>
<sequence length="148" mass="16511">MYADRSDMVLRFSEYEIVNLENTLNGVESINSAIQDASDIADGYVGVKYPIPLPEVPKNLKIIICDIARYFLWKNEASEEIRKRYEDAIAFLKRVADGKAILTIKITDTAGQEEVVKADTSPQTMPIGTTYRGGVFGDVVLDMMPSIE</sequence>
<protein>
    <submittedName>
        <fullName evidence="1">DUF1320 domain-containing protein</fullName>
    </submittedName>
</protein>
<organism evidence="1 2">
    <name type="scientific">Acinetobacter piscicola</name>
    <dbReference type="NCBI Taxonomy" id="2006115"/>
    <lineage>
        <taxon>Bacteria</taxon>
        <taxon>Pseudomonadati</taxon>
        <taxon>Pseudomonadota</taxon>
        <taxon>Gammaproteobacteria</taxon>
        <taxon>Moraxellales</taxon>
        <taxon>Moraxellaceae</taxon>
        <taxon>Acinetobacter</taxon>
    </lineage>
</organism>
<dbReference type="AlphaFoldDB" id="A0A7S7AHK4"/>
<gene>
    <name evidence="1" type="ORF">G0028_09190</name>
</gene>